<dbReference type="OrthoDB" id="191139at2759"/>
<dbReference type="KEGG" id="sla:SERLADRAFT_442174"/>
<sequence>MAASAETSISRFLSYFAHARGKRNTVFALELARRYTNEGIVSISLNPGNIRSDLTRYIPRVGQSYCVQHGALTQLYAGTTAEGAELNGKYLIPWARVGTPLAGTQDPELGRALWSWLEEQLVTCDPCDSLAEMFGFDSSTFHDCFGLGHVDEAHR</sequence>
<dbReference type="EMBL" id="GL945440">
    <property type="protein sequence ID" value="EGO20813.1"/>
    <property type="molecule type" value="Genomic_DNA"/>
</dbReference>
<protein>
    <submittedName>
        <fullName evidence="1">Uncharacterized protein</fullName>
    </submittedName>
</protein>
<dbReference type="AlphaFoldDB" id="F8P8Q7"/>
<dbReference type="GeneID" id="18815675"/>
<accession>F8P8Q7</accession>
<evidence type="ECO:0000313" key="1">
    <source>
        <dbReference type="EMBL" id="EGO20813.1"/>
    </source>
</evidence>
<reference evidence="1" key="1">
    <citation type="submission" date="2011-04" db="EMBL/GenBank/DDBJ databases">
        <title>Evolution of plant cell wall degrading machinery underlies the functional diversity of forest fungi.</title>
        <authorList>
            <consortium name="US DOE Joint Genome Institute (JGI-PGF)"/>
            <person name="Eastwood D.C."/>
            <person name="Floudas D."/>
            <person name="Binder M."/>
            <person name="Majcherczyk A."/>
            <person name="Schneider P."/>
            <person name="Aerts A."/>
            <person name="Asiegbu F.O."/>
            <person name="Baker S.E."/>
            <person name="Barry K."/>
            <person name="Bendiksby M."/>
            <person name="Blumentritt M."/>
            <person name="Coutinho P.M."/>
            <person name="Cullen D."/>
            <person name="Cullen D."/>
            <person name="Gathman A."/>
            <person name="Goodell B."/>
            <person name="Henrissat B."/>
            <person name="Ihrmark K."/>
            <person name="Kauserud H."/>
            <person name="Kohler A."/>
            <person name="LaButti K."/>
            <person name="Lapidus A."/>
            <person name="Lavin J.L."/>
            <person name="Lee Y.-H."/>
            <person name="Lindquist E."/>
            <person name="Lilly W."/>
            <person name="Lucas S."/>
            <person name="Morin E."/>
            <person name="Murat C."/>
            <person name="Oguiza J.A."/>
            <person name="Park J."/>
            <person name="Pisabarro A.G."/>
            <person name="Riley R."/>
            <person name="Rosling A."/>
            <person name="Salamov A."/>
            <person name="Schmidt O."/>
            <person name="Schmutz J."/>
            <person name="Skrede I."/>
            <person name="Stenlid J."/>
            <person name="Wiebenga A."/>
            <person name="Xie X."/>
            <person name="Kues U."/>
            <person name="Hibbett D.S."/>
            <person name="Hoffmeister D."/>
            <person name="Hogberg N."/>
            <person name="Martin F."/>
            <person name="Grigoriev I.V."/>
            <person name="Watkinson S.C."/>
        </authorList>
    </citation>
    <scope>NUCLEOTIDE SEQUENCE</scope>
    <source>
        <strain evidence="1">S7.9</strain>
    </source>
</reference>
<name>F8P8Q7_SERL9</name>
<proteinExistence type="predicted"/>
<dbReference type="Proteomes" id="UP000008064">
    <property type="component" value="Unassembled WGS sequence"/>
</dbReference>
<dbReference type="HOGENOM" id="CLU_1696565_0_0_1"/>
<organism>
    <name type="scientific">Serpula lacrymans var. lacrymans (strain S7.9)</name>
    <name type="common">Dry rot fungus</name>
    <dbReference type="NCBI Taxonomy" id="578457"/>
    <lineage>
        <taxon>Eukaryota</taxon>
        <taxon>Fungi</taxon>
        <taxon>Dikarya</taxon>
        <taxon>Basidiomycota</taxon>
        <taxon>Agaricomycotina</taxon>
        <taxon>Agaricomycetes</taxon>
        <taxon>Agaricomycetidae</taxon>
        <taxon>Boletales</taxon>
        <taxon>Coniophorineae</taxon>
        <taxon>Serpulaceae</taxon>
        <taxon>Serpula</taxon>
    </lineage>
</organism>
<dbReference type="Gene3D" id="3.40.50.720">
    <property type="entry name" value="NAD(P)-binding Rossmann-like Domain"/>
    <property type="match status" value="1"/>
</dbReference>
<gene>
    <name evidence="1" type="ORF">SERLADRAFT_442174</name>
</gene>
<dbReference type="RefSeq" id="XP_007322779.1">
    <property type="nucleotide sequence ID" value="XM_007322717.1"/>
</dbReference>